<evidence type="ECO:0000256" key="2">
    <source>
        <dbReference type="ARBA" id="ARBA00016013"/>
    </source>
</evidence>
<evidence type="ECO:0000259" key="6">
    <source>
        <dbReference type="Pfam" id="PF13860"/>
    </source>
</evidence>
<gene>
    <name evidence="8" type="ORF">ATN01_01680</name>
</gene>
<dbReference type="GO" id="GO:0044781">
    <property type="term" value="P:bacterial-type flagellum organization"/>
    <property type="evidence" value="ECO:0007669"/>
    <property type="project" value="UniProtKB-UniRule"/>
</dbReference>
<protein>
    <recommendedName>
        <fullName evidence="2 5">Basal-body rod modification protein FlgD</fullName>
    </recommendedName>
</protein>
<dbReference type="AlphaFoldDB" id="A0A1B2H8J4"/>
<reference evidence="8 9" key="1">
    <citation type="submission" date="2015-11" db="EMBL/GenBank/DDBJ databases">
        <title>The complete genome of Buchnera aphidicola from Diuraphis noxia biotype SAM.</title>
        <authorList>
            <person name="Burger N.F.V."/>
            <person name="Oberholster A.-M."/>
        </authorList>
    </citation>
    <scope>NUCLEOTIDE SEQUENCE [LARGE SCALE GENOMIC DNA]</scope>
    <source>
        <strain evidence="8">SAM</strain>
    </source>
</reference>
<evidence type="ECO:0000259" key="7">
    <source>
        <dbReference type="Pfam" id="PF13861"/>
    </source>
</evidence>
<dbReference type="PATRIC" id="fig|118101.4.peg.335"/>
<comment type="function">
    <text evidence="4 5">Required for flagellar hook formation. May act as a scaffolding protein.</text>
</comment>
<keyword evidence="8" id="KW-0282">Flagellum</keyword>
<dbReference type="InterPro" id="IPR025965">
    <property type="entry name" value="FlgD/Vpr_Ig-like"/>
</dbReference>
<evidence type="ECO:0000256" key="1">
    <source>
        <dbReference type="ARBA" id="ARBA00010577"/>
    </source>
</evidence>
<keyword evidence="3 5" id="KW-1005">Bacterial flagellum biogenesis</keyword>
<name>A0A1B2H8J4_BUCDN</name>
<dbReference type="Gene3D" id="2.60.40.4070">
    <property type="match status" value="1"/>
</dbReference>
<dbReference type="Pfam" id="PF03963">
    <property type="entry name" value="FlgD"/>
    <property type="match status" value="1"/>
</dbReference>
<evidence type="ECO:0000313" key="9">
    <source>
        <dbReference type="Proteomes" id="UP000093070"/>
    </source>
</evidence>
<evidence type="ECO:0000313" key="8">
    <source>
        <dbReference type="EMBL" id="ANZ22545.1"/>
    </source>
</evidence>
<dbReference type="STRING" id="118101.ATN01_01680"/>
<proteinExistence type="inferred from homology"/>
<organism evidence="8 9">
    <name type="scientific">Buchnera aphidicola subsp. Diuraphis noxia</name>
    <dbReference type="NCBI Taxonomy" id="118101"/>
    <lineage>
        <taxon>Bacteria</taxon>
        <taxon>Pseudomonadati</taxon>
        <taxon>Pseudomonadota</taxon>
        <taxon>Gammaproteobacteria</taxon>
        <taxon>Enterobacterales</taxon>
        <taxon>Erwiniaceae</taxon>
        <taxon>Buchnera</taxon>
    </lineage>
</organism>
<feature type="domain" description="FlgD Tudor-like" evidence="7">
    <location>
        <begin position="87"/>
        <end position="223"/>
    </location>
</feature>
<comment type="similarity">
    <text evidence="1 5">Belongs to the FlgD family.</text>
</comment>
<dbReference type="Proteomes" id="UP000093070">
    <property type="component" value="Chromosome"/>
</dbReference>
<dbReference type="RefSeq" id="WP_075433367.1">
    <property type="nucleotide sequence ID" value="NZ_CP013259.1"/>
</dbReference>
<dbReference type="Pfam" id="PF13861">
    <property type="entry name" value="FLgD_tudor"/>
    <property type="match status" value="1"/>
</dbReference>
<evidence type="ECO:0000256" key="4">
    <source>
        <dbReference type="ARBA" id="ARBA00024746"/>
    </source>
</evidence>
<keyword evidence="8" id="KW-0966">Cell projection</keyword>
<dbReference type="EMBL" id="CP013259">
    <property type="protein sequence ID" value="ANZ22545.1"/>
    <property type="molecule type" value="Genomic_DNA"/>
</dbReference>
<evidence type="ECO:0000256" key="5">
    <source>
        <dbReference type="RuleBase" id="RU362076"/>
    </source>
</evidence>
<keyword evidence="8" id="KW-0969">Cilium</keyword>
<dbReference type="Gene3D" id="2.30.30.910">
    <property type="match status" value="1"/>
</dbReference>
<accession>A0A1B2H8J4</accession>
<evidence type="ECO:0000256" key="3">
    <source>
        <dbReference type="ARBA" id="ARBA00022795"/>
    </source>
</evidence>
<dbReference type="OrthoDB" id="9785233at2"/>
<sequence>MNNINVNAYDHVIKKNSNRVPNDFNPIDLQKNFLSLLIAQIKNQDPTDPVKNTELTTQLAQINTASGIEKLNKTVGNFSYDINQSTNLQVSSLIGHQVMIPGNQIIHTKDVETKFGIELIGKATSLEIHITDSNGKILHSIKKTEDNMHPGIYNFTWDGKDFNKKSVESGKYNILIKAKNQDKNVQANSLKQALVHSIILSHNNNDPIIDLGTSGNTILSNIREILP</sequence>
<dbReference type="InterPro" id="IPR025963">
    <property type="entry name" value="FLgD_Tudor"/>
</dbReference>
<dbReference type="Pfam" id="PF13860">
    <property type="entry name" value="FlgD_ig"/>
    <property type="match status" value="1"/>
</dbReference>
<dbReference type="InterPro" id="IPR005648">
    <property type="entry name" value="FlgD"/>
</dbReference>
<feature type="domain" description="FlgD/Vpr Ig-like" evidence="6">
    <location>
        <begin position="103"/>
        <end position="182"/>
    </location>
</feature>